<accession>A0A1F5H506</accession>
<name>A0A1F5H506_9BACT</name>
<feature type="region of interest" description="Disordered" evidence="1">
    <location>
        <begin position="131"/>
        <end position="165"/>
    </location>
</feature>
<proteinExistence type="predicted"/>
<feature type="non-terminal residue" evidence="2">
    <location>
        <position position="360"/>
    </location>
</feature>
<sequence>MRVMAEVEVLESGTGSAAKLQSPKTESDLVTPQEATELEAQKDSIRFWGKIKGKFGPVLGGIRDWAHDQKLAIALATVFIPSVALACGGGGKEAQVEIITSAPTERPAAARIIQPPPVESIISPTSLSKEATPAATAVPKTPEPIVTPTAASRTPAPTETPFTSEVKPKSEWTIVVDPAVEAKVSRETLDDDKVIIRSVIEKFPQIGNLKIILTSGHRSQFRVETQEVVIGRDFEHFPKAHEGFKWDIAHEVSHYLDPELNGQALAAFLTPEQLSELKRLREVALADPVWGRDYPDLEKIFTPIKNRVDRELLERYPDWTVGLAALTHFYPDAVWMGQRRAAEYQNEEVPRIEVFEPDMR</sequence>
<evidence type="ECO:0000313" key="3">
    <source>
        <dbReference type="Proteomes" id="UP000177039"/>
    </source>
</evidence>
<evidence type="ECO:0000256" key="1">
    <source>
        <dbReference type="SAM" id="MobiDB-lite"/>
    </source>
</evidence>
<dbReference type="AlphaFoldDB" id="A0A1F5H506"/>
<gene>
    <name evidence="2" type="ORF">A3B54_02835</name>
</gene>
<evidence type="ECO:0000313" key="2">
    <source>
        <dbReference type="EMBL" id="OGD99125.1"/>
    </source>
</evidence>
<organism evidence="2 3">
    <name type="scientific">Candidatus Curtissbacteria bacterium RIFCSPLOWO2_01_FULL_42_50</name>
    <dbReference type="NCBI Taxonomy" id="1797730"/>
    <lineage>
        <taxon>Bacteria</taxon>
        <taxon>Candidatus Curtissiibacteriota</taxon>
    </lineage>
</organism>
<reference evidence="2 3" key="1">
    <citation type="journal article" date="2016" name="Nat. Commun.">
        <title>Thousands of microbial genomes shed light on interconnected biogeochemical processes in an aquifer system.</title>
        <authorList>
            <person name="Anantharaman K."/>
            <person name="Brown C.T."/>
            <person name="Hug L.A."/>
            <person name="Sharon I."/>
            <person name="Castelle C.J."/>
            <person name="Probst A.J."/>
            <person name="Thomas B.C."/>
            <person name="Singh A."/>
            <person name="Wilkins M.J."/>
            <person name="Karaoz U."/>
            <person name="Brodie E.L."/>
            <person name="Williams K.H."/>
            <person name="Hubbard S.S."/>
            <person name="Banfield J.F."/>
        </authorList>
    </citation>
    <scope>NUCLEOTIDE SEQUENCE [LARGE SCALE GENOMIC DNA]</scope>
</reference>
<comment type="caution">
    <text evidence="2">The sequence shown here is derived from an EMBL/GenBank/DDBJ whole genome shotgun (WGS) entry which is preliminary data.</text>
</comment>
<feature type="compositionally biased region" description="Low complexity" evidence="1">
    <location>
        <begin position="131"/>
        <end position="161"/>
    </location>
</feature>
<dbReference type="Proteomes" id="UP000177039">
    <property type="component" value="Unassembled WGS sequence"/>
</dbReference>
<protein>
    <submittedName>
        <fullName evidence="2">Uncharacterized protein</fullName>
    </submittedName>
</protein>
<dbReference type="EMBL" id="MFBT01000023">
    <property type="protein sequence ID" value="OGD99125.1"/>
    <property type="molecule type" value="Genomic_DNA"/>
</dbReference>